<dbReference type="EMBL" id="MU004198">
    <property type="protein sequence ID" value="KAF2489597.1"/>
    <property type="molecule type" value="Genomic_DNA"/>
</dbReference>
<evidence type="ECO:0000313" key="1">
    <source>
        <dbReference type="EMBL" id="KAF2489597.1"/>
    </source>
</evidence>
<sequence>VLLTTDPRLLSAIVGGNLEKLYREDRAVGRLLDAHKSRGKLQPSIYMQLLSDKKGKSPSPNELLRVTRKIRQYLRDPVYALEVDERLSCAHSWSIADEREGLRRYLCDEGNPTVPVADRSGLLRMFCDALETRMLAFPSEDGDEPLAIPLVEFGYAADSEDRLKSHAKHRNSNFIMNLTESICMGLWGEDKYRMRQQIIYYIWNANHGFVAESLFTMIGRGYIYDGFGFSHHPAGQNNPSLLRITQGNWIMWQTDVYRRPLLKENLARVQEKS</sequence>
<gene>
    <name evidence="1" type="ORF">BU16DRAFT_442725</name>
</gene>
<name>A0A6A6QDQ7_9PEZI</name>
<accession>A0A6A6QDQ7</accession>
<proteinExistence type="predicted"/>
<dbReference type="AlphaFoldDB" id="A0A6A6QDQ7"/>
<organism evidence="1 2">
    <name type="scientific">Lophium mytilinum</name>
    <dbReference type="NCBI Taxonomy" id="390894"/>
    <lineage>
        <taxon>Eukaryota</taxon>
        <taxon>Fungi</taxon>
        <taxon>Dikarya</taxon>
        <taxon>Ascomycota</taxon>
        <taxon>Pezizomycotina</taxon>
        <taxon>Dothideomycetes</taxon>
        <taxon>Pleosporomycetidae</taxon>
        <taxon>Mytilinidiales</taxon>
        <taxon>Mytilinidiaceae</taxon>
        <taxon>Lophium</taxon>
    </lineage>
</organism>
<reference evidence="1" key="1">
    <citation type="journal article" date="2020" name="Stud. Mycol.">
        <title>101 Dothideomycetes genomes: a test case for predicting lifestyles and emergence of pathogens.</title>
        <authorList>
            <person name="Haridas S."/>
            <person name="Albert R."/>
            <person name="Binder M."/>
            <person name="Bloem J."/>
            <person name="Labutti K."/>
            <person name="Salamov A."/>
            <person name="Andreopoulos B."/>
            <person name="Baker S."/>
            <person name="Barry K."/>
            <person name="Bills G."/>
            <person name="Bluhm B."/>
            <person name="Cannon C."/>
            <person name="Castanera R."/>
            <person name="Culley D."/>
            <person name="Daum C."/>
            <person name="Ezra D."/>
            <person name="Gonzalez J."/>
            <person name="Henrissat B."/>
            <person name="Kuo A."/>
            <person name="Liang C."/>
            <person name="Lipzen A."/>
            <person name="Lutzoni F."/>
            <person name="Magnuson J."/>
            <person name="Mondo S."/>
            <person name="Nolan M."/>
            <person name="Ohm R."/>
            <person name="Pangilinan J."/>
            <person name="Park H.-J."/>
            <person name="Ramirez L."/>
            <person name="Alfaro M."/>
            <person name="Sun H."/>
            <person name="Tritt A."/>
            <person name="Yoshinaga Y."/>
            <person name="Zwiers L.-H."/>
            <person name="Turgeon B."/>
            <person name="Goodwin S."/>
            <person name="Spatafora J."/>
            <person name="Crous P."/>
            <person name="Grigoriev I."/>
        </authorList>
    </citation>
    <scope>NUCLEOTIDE SEQUENCE</scope>
    <source>
        <strain evidence="1">CBS 269.34</strain>
    </source>
</reference>
<protein>
    <submittedName>
        <fullName evidence="1">Uncharacterized protein</fullName>
    </submittedName>
</protein>
<dbReference type="Proteomes" id="UP000799750">
    <property type="component" value="Unassembled WGS sequence"/>
</dbReference>
<evidence type="ECO:0000313" key="2">
    <source>
        <dbReference type="Proteomes" id="UP000799750"/>
    </source>
</evidence>
<feature type="non-terminal residue" evidence="1">
    <location>
        <position position="1"/>
    </location>
</feature>
<dbReference type="OrthoDB" id="5427517at2759"/>
<keyword evidence="2" id="KW-1185">Reference proteome</keyword>
<feature type="non-terminal residue" evidence="1">
    <location>
        <position position="273"/>
    </location>
</feature>